<dbReference type="PANTHER" id="PTHR45348">
    <property type="entry name" value="HYPOTHETICAL OXIDOREDUCTASE (EUROFUNG)"/>
    <property type="match status" value="1"/>
</dbReference>
<dbReference type="Gene3D" id="3.90.180.10">
    <property type="entry name" value="Medium-chain alcohol dehydrogenases, catalytic domain"/>
    <property type="match status" value="1"/>
</dbReference>
<dbReference type="Gene3D" id="3.40.50.720">
    <property type="entry name" value="NAD(P)-binding Rossmann-like Domain"/>
    <property type="match status" value="1"/>
</dbReference>
<accession>S3CJZ0</accession>
<protein>
    <submittedName>
        <fullName evidence="4">Zinc-binding dehydrogenase</fullName>
    </submittedName>
</protein>
<dbReference type="OMA" id="GKEANHQ"/>
<dbReference type="PANTHER" id="PTHR45348:SF3">
    <property type="entry name" value="ENOYL REDUCTASE (ER) DOMAIN-CONTAINING PROTEIN"/>
    <property type="match status" value="1"/>
</dbReference>
<dbReference type="EMBL" id="KE148152">
    <property type="protein sequence ID" value="EPE06758.1"/>
    <property type="molecule type" value="Genomic_DNA"/>
</dbReference>
<comment type="similarity">
    <text evidence="1">Belongs to the zinc-containing alcohol dehydrogenase family.</text>
</comment>
<dbReference type="InterPro" id="IPR036291">
    <property type="entry name" value="NAD(P)-bd_dom_sf"/>
</dbReference>
<evidence type="ECO:0000259" key="3">
    <source>
        <dbReference type="SMART" id="SM00829"/>
    </source>
</evidence>
<dbReference type="SUPFAM" id="SSF50129">
    <property type="entry name" value="GroES-like"/>
    <property type="match status" value="1"/>
</dbReference>
<feature type="domain" description="Enoyl reductase (ER)" evidence="3">
    <location>
        <begin position="41"/>
        <end position="385"/>
    </location>
</feature>
<keyword evidence="5" id="KW-1185">Reference proteome</keyword>
<dbReference type="SMART" id="SM00829">
    <property type="entry name" value="PKS_ER"/>
    <property type="match status" value="1"/>
</dbReference>
<gene>
    <name evidence="4" type="ORF">F503_03185</name>
</gene>
<dbReference type="InterPro" id="IPR020843">
    <property type="entry name" value="ER"/>
</dbReference>
<dbReference type="InterPro" id="IPR013154">
    <property type="entry name" value="ADH-like_N"/>
</dbReference>
<keyword evidence="2" id="KW-0560">Oxidoreductase</keyword>
<proteinExistence type="inferred from homology"/>
<dbReference type="Pfam" id="PF00107">
    <property type="entry name" value="ADH_zinc_N"/>
    <property type="match status" value="1"/>
</dbReference>
<reference evidence="4 5" key="1">
    <citation type="journal article" date="2013" name="BMC Genomics">
        <title>The genome and transcriptome of the pine saprophyte Ophiostoma piceae, and a comparison with the bark beetle-associated pine pathogen Grosmannia clavigera.</title>
        <authorList>
            <person name="Haridas S."/>
            <person name="Wang Y."/>
            <person name="Lim L."/>
            <person name="Massoumi Alamouti S."/>
            <person name="Jackman S."/>
            <person name="Docking R."/>
            <person name="Robertson G."/>
            <person name="Birol I."/>
            <person name="Bohlmann J."/>
            <person name="Breuil C."/>
        </authorList>
    </citation>
    <scope>NUCLEOTIDE SEQUENCE [LARGE SCALE GENOMIC DNA]</scope>
    <source>
        <strain evidence="4 5">UAMH 11346</strain>
    </source>
</reference>
<dbReference type="VEuPathDB" id="FungiDB:F503_03185"/>
<dbReference type="HOGENOM" id="CLU_026673_16_5_1"/>
<dbReference type="SUPFAM" id="SSF51735">
    <property type="entry name" value="NAD(P)-binding Rossmann-fold domains"/>
    <property type="match status" value="1"/>
</dbReference>
<organism evidence="4 5">
    <name type="scientific">Ophiostoma piceae (strain UAMH 11346)</name>
    <name type="common">Sap stain fungus</name>
    <dbReference type="NCBI Taxonomy" id="1262450"/>
    <lineage>
        <taxon>Eukaryota</taxon>
        <taxon>Fungi</taxon>
        <taxon>Dikarya</taxon>
        <taxon>Ascomycota</taxon>
        <taxon>Pezizomycotina</taxon>
        <taxon>Sordariomycetes</taxon>
        <taxon>Sordariomycetidae</taxon>
        <taxon>Ophiostomatales</taxon>
        <taxon>Ophiostomataceae</taxon>
        <taxon>Ophiostoma</taxon>
    </lineage>
</organism>
<dbReference type="eggNOG" id="KOG1198">
    <property type="taxonomic scope" value="Eukaryota"/>
</dbReference>
<name>S3CJZ0_OPHP1</name>
<evidence type="ECO:0000313" key="5">
    <source>
        <dbReference type="Proteomes" id="UP000016923"/>
    </source>
</evidence>
<dbReference type="CDD" id="cd08249">
    <property type="entry name" value="enoyl_reductase_like"/>
    <property type="match status" value="1"/>
</dbReference>
<dbReference type="InterPro" id="IPR011032">
    <property type="entry name" value="GroES-like_sf"/>
</dbReference>
<evidence type="ECO:0000313" key="4">
    <source>
        <dbReference type="EMBL" id="EPE06758.1"/>
    </source>
</evidence>
<evidence type="ECO:0000256" key="2">
    <source>
        <dbReference type="ARBA" id="ARBA00023002"/>
    </source>
</evidence>
<dbReference type="GO" id="GO:0016651">
    <property type="term" value="F:oxidoreductase activity, acting on NAD(P)H"/>
    <property type="evidence" value="ECO:0007669"/>
    <property type="project" value="InterPro"/>
</dbReference>
<dbReference type="Proteomes" id="UP000016923">
    <property type="component" value="Unassembled WGS sequence"/>
</dbReference>
<dbReference type="InterPro" id="IPR013149">
    <property type="entry name" value="ADH-like_C"/>
</dbReference>
<dbReference type="OrthoDB" id="9992527at2759"/>
<dbReference type="Pfam" id="PF08240">
    <property type="entry name" value="ADH_N"/>
    <property type="match status" value="1"/>
</dbReference>
<sequence length="393" mass="42556">MAELRVSIKKSRLGSIQLHNHNSIQTNTNNMSTHPAVVTVAARAPLEIARVPTIEPTGRQLQIRVEWTASTPLDLHQADGGLLVTHPQVMGSGLAGTVLKTGPDVKYFAAGDAVFGFSFATPEQKAHQTIATVPETTMGKIPSGFTMQEAVTLPNNTVTVFHTVTKDLELPLAWPVPYLVQTPNKHADTPILIWGGASSCGQYALQILRHWGYTNLLTTASTHHHAYLKRIGARHTFDYRDADVVSLVKATAPGLRYVIDCIGSQSGSLAPLAQIVDAKGARVAVLLPVILKDATATDAPEYSMDALASAAWADGVDVRGVRTHFYEDNAFFKETLQSTIVPTLLAAGVVKPNKQKIVEGATLLERAQNALDQLRQKDPSGERLVWRVAEEED</sequence>
<dbReference type="STRING" id="1262450.S3CJZ0"/>
<dbReference type="InterPro" id="IPR047122">
    <property type="entry name" value="Trans-enoyl_RdTase-like"/>
</dbReference>
<dbReference type="AlphaFoldDB" id="S3CJZ0"/>
<evidence type="ECO:0000256" key="1">
    <source>
        <dbReference type="ARBA" id="ARBA00008072"/>
    </source>
</evidence>